<dbReference type="PANTHER" id="PTHR30461">
    <property type="entry name" value="DNA-INVERTASE FROM LAMBDOID PROPHAGE"/>
    <property type="match status" value="1"/>
</dbReference>
<dbReference type="PANTHER" id="PTHR30461:SF23">
    <property type="entry name" value="DNA RECOMBINASE-RELATED"/>
    <property type="match status" value="1"/>
</dbReference>
<dbReference type="Pfam" id="PF00239">
    <property type="entry name" value="Resolvase"/>
    <property type="match status" value="1"/>
</dbReference>
<proteinExistence type="predicted"/>
<accession>K1TWT0</accession>
<comment type="caution">
    <text evidence="2">The sequence shown here is derived from an EMBL/GenBank/DDBJ whole genome shotgun (WGS) entry which is preliminary data.</text>
</comment>
<evidence type="ECO:0000313" key="2">
    <source>
        <dbReference type="EMBL" id="EKC70595.1"/>
    </source>
</evidence>
<dbReference type="GO" id="GO:0003677">
    <property type="term" value="F:DNA binding"/>
    <property type="evidence" value="ECO:0007669"/>
    <property type="project" value="InterPro"/>
</dbReference>
<evidence type="ECO:0000259" key="1">
    <source>
        <dbReference type="PROSITE" id="PS51736"/>
    </source>
</evidence>
<name>K1TWT0_9ZZZZ</name>
<dbReference type="EMBL" id="AJWZ01002573">
    <property type="protein sequence ID" value="EKC70595.1"/>
    <property type="molecule type" value="Genomic_DNA"/>
</dbReference>
<dbReference type="InterPro" id="IPR050639">
    <property type="entry name" value="SSR_resolvase"/>
</dbReference>
<dbReference type="SUPFAM" id="SSF53041">
    <property type="entry name" value="Resolvase-like"/>
    <property type="match status" value="1"/>
</dbReference>
<feature type="domain" description="Resolvase/invertase-type recombinase catalytic" evidence="1">
    <location>
        <begin position="2"/>
        <end position="120"/>
    </location>
</feature>
<dbReference type="CDD" id="cd00338">
    <property type="entry name" value="Ser_Recombinase"/>
    <property type="match status" value="1"/>
</dbReference>
<reference evidence="2" key="1">
    <citation type="journal article" date="2013" name="Environ. Microbiol.">
        <title>Microbiota from the distal guts of lean and obese adolescents exhibit partial functional redundancy besides clear differences in community structure.</title>
        <authorList>
            <person name="Ferrer M."/>
            <person name="Ruiz A."/>
            <person name="Lanza F."/>
            <person name="Haange S.B."/>
            <person name="Oberbach A."/>
            <person name="Till H."/>
            <person name="Bargiela R."/>
            <person name="Campoy C."/>
            <person name="Segura M.T."/>
            <person name="Richter M."/>
            <person name="von Bergen M."/>
            <person name="Seifert J."/>
            <person name="Suarez A."/>
        </authorList>
    </citation>
    <scope>NUCLEOTIDE SEQUENCE</scope>
</reference>
<dbReference type="PROSITE" id="PS51736">
    <property type="entry name" value="RECOMBINASES_3"/>
    <property type="match status" value="1"/>
</dbReference>
<dbReference type="Gene3D" id="3.40.50.1390">
    <property type="entry name" value="Resolvase, N-terminal catalytic domain"/>
    <property type="match status" value="1"/>
</dbReference>
<dbReference type="InterPro" id="IPR036162">
    <property type="entry name" value="Resolvase-like_N_sf"/>
</dbReference>
<dbReference type="SMART" id="SM00857">
    <property type="entry name" value="Resolvase"/>
    <property type="match status" value="1"/>
</dbReference>
<sequence>MNAVIYARYSSDSQREESIEGQLRECREYAERNNMTIVGTYIDRALSAKTADRPEFQRMIKDSVKELFEIVLVWKLDRFSRDRYDSAHYTLTVPIRVPLLPVTVPLPSARPIILPLSSAT</sequence>
<dbReference type="GO" id="GO:0000150">
    <property type="term" value="F:DNA strand exchange activity"/>
    <property type="evidence" value="ECO:0007669"/>
    <property type="project" value="InterPro"/>
</dbReference>
<dbReference type="InterPro" id="IPR006119">
    <property type="entry name" value="Resolv_N"/>
</dbReference>
<protein>
    <submittedName>
        <fullName evidence="2">Resolvase domain protein</fullName>
    </submittedName>
</protein>
<organism evidence="2">
    <name type="scientific">human gut metagenome</name>
    <dbReference type="NCBI Taxonomy" id="408170"/>
    <lineage>
        <taxon>unclassified sequences</taxon>
        <taxon>metagenomes</taxon>
        <taxon>organismal metagenomes</taxon>
    </lineage>
</organism>
<gene>
    <name evidence="2" type="ORF">OBE_03816</name>
</gene>
<dbReference type="AlphaFoldDB" id="K1TWT0"/>